<keyword evidence="4" id="KW-1133">Transmembrane helix</keyword>
<dbReference type="Gene3D" id="1.10.10.60">
    <property type="entry name" value="Homeodomain-like"/>
    <property type="match status" value="2"/>
</dbReference>
<dbReference type="PROSITE" id="PS01124">
    <property type="entry name" value="HTH_ARAC_FAMILY_2"/>
    <property type="match status" value="1"/>
</dbReference>
<keyword evidence="2" id="KW-0238">DNA-binding</keyword>
<dbReference type="InterPro" id="IPR018062">
    <property type="entry name" value="HTH_AraC-typ_CS"/>
</dbReference>
<keyword evidence="4" id="KW-0812">Transmembrane</keyword>
<evidence type="ECO:0000256" key="1">
    <source>
        <dbReference type="ARBA" id="ARBA00023015"/>
    </source>
</evidence>
<evidence type="ECO:0000256" key="2">
    <source>
        <dbReference type="ARBA" id="ARBA00023125"/>
    </source>
</evidence>
<dbReference type="GO" id="GO:0043565">
    <property type="term" value="F:sequence-specific DNA binding"/>
    <property type="evidence" value="ECO:0007669"/>
    <property type="project" value="InterPro"/>
</dbReference>
<evidence type="ECO:0000313" key="7">
    <source>
        <dbReference type="Proteomes" id="UP000075806"/>
    </source>
</evidence>
<dbReference type="GO" id="GO:0003700">
    <property type="term" value="F:DNA-binding transcription factor activity"/>
    <property type="evidence" value="ECO:0007669"/>
    <property type="project" value="InterPro"/>
</dbReference>
<comment type="caution">
    <text evidence="6">The sequence shown here is derived from an EMBL/GenBank/DDBJ whole genome shotgun (WGS) entry which is preliminary data.</text>
</comment>
<evidence type="ECO:0000256" key="3">
    <source>
        <dbReference type="ARBA" id="ARBA00023163"/>
    </source>
</evidence>
<protein>
    <recommendedName>
        <fullName evidence="5">HTH araC/xylS-type domain-containing protein</fullName>
    </recommendedName>
</protein>
<keyword evidence="3" id="KW-0804">Transcription</keyword>
<keyword evidence="4" id="KW-0472">Membrane</keyword>
<accession>A0A162F0D0</accession>
<proteinExistence type="predicted"/>
<evidence type="ECO:0000256" key="4">
    <source>
        <dbReference type="SAM" id="Phobius"/>
    </source>
</evidence>
<keyword evidence="1" id="KW-0805">Transcription regulation</keyword>
<dbReference type="Pfam" id="PF12833">
    <property type="entry name" value="HTH_18"/>
    <property type="match status" value="1"/>
</dbReference>
<reference evidence="6" key="1">
    <citation type="submission" date="2016-02" db="EMBL/GenBank/DDBJ databases">
        <title>Genome sequence of Bacillus trypoxylicola KCTC 13244(T).</title>
        <authorList>
            <person name="Jeong H."/>
            <person name="Park S.-H."/>
            <person name="Choi S.-K."/>
        </authorList>
    </citation>
    <scope>NUCLEOTIDE SEQUENCE [LARGE SCALE GENOMIC DNA]</scope>
    <source>
        <strain evidence="6">KCTC 13244</strain>
    </source>
</reference>
<dbReference type="PROSITE" id="PS00041">
    <property type="entry name" value="HTH_ARAC_FAMILY_1"/>
    <property type="match status" value="1"/>
</dbReference>
<feature type="transmembrane region" description="Helical" evidence="4">
    <location>
        <begin position="298"/>
        <end position="317"/>
    </location>
</feature>
<dbReference type="InterPro" id="IPR018060">
    <property type="entry name" value="HTH_AraC"/>
</dbReference>
<dbReference type="STRING" id="519424.AZF04_15160"/>
<dbReference type="PANTHER" id="PTHR43280">
    <property type="entry name" value="ARAC-FAMILY TRANSCRIPTIONAL REGULATOR"/>
    <property type="match status" value="1"/>
</dbReference>
<name>A0A162F0D0_9BACI</name>
<dbReference type="SUPFAM" id="SSF46689">
    <property type="entry name" value="Homeodomain-like"/>
    <property type="match status" value="1"/>
</dbReference>
<sequence length="763" mass="88715">MPRSLFRWTKNIWSNTQTRLVLLISTAIFFLILTVGLASYYSSKSVLQDQLHEPQQQMLQINMELIDTYIEETNQVAINLSLEPSINDFLKSPYQNSYENVTRIYQLLSTVIKNSPYIKSIYIYDLNQESFVAMPQGFSSNKLNFRDSNWIDVKDELEKETLIVKKRDVLLGQASHQSEITLFRKINMNQSFRGIIAINLDQRELFSKLTPAYHSTINNTWYITDQNNEMVYEKPNQTIESIPINQLEDLQSDKITEMVHNGDKLLVTNMSSSLTDWNYVSIVSQDSLLAKSKNIRNAVFIVSAISLILGLLSIIYLNNQAFKPIRRLKKLFKLNEDRKGMGDLTQLENLATDLISDHTYLSRMVQKVKMEATTKFFNDIYRGNMKSKEDVYEKWNLYFQKWEEDHYIFIIASIDHYQEWSNQFPESDYSLLRFAITNILSEVLSNHGTCECVDLGKDKAAVLLKGHFNRKELISPLKRSIALVEELLEFNISIGMSKSETDIGLLESKMLEARDSLYLRIFNGYGSLNDYDQYVNQKKQSTVIVDVPQESLIDIIRSGNSNKASHWIHSLNEQLKEQPYDPLKALTFLASIKEEVLDISMSHALRKQSKALEEYETMDLKDIILDLKSCSQMLAEEFNKIQQQKEYMICNQMIEFMKKQIQEPIGIQEIAESVHISVSLASQIFKEQMNDTIYGYFTSLRIEKATELLMSTDKKISDIANEVGYQHENSFIRVFRKYKNITPGKYRGQFKYLSENKHVRKMD</sequence>
<evidence type="ECO:0000259" key="5">
    <source>
        <dbReference type="PROSITE" id="PS01124"/>
    </source>
</evidence>
<dbReference type="EMBL" id="LTAO01000003">
    <property type="protein sequence ID" value="KYG34163.1"/>
    <property type="molecule type" value="Genomic_DNA"/>
</dbReference>
<gene>
    <name evidence="6" type="ORF">AZF04_15160</name>
</gene>
<evidence type="ECO:0000313" key="6">
    <source>
        <dbReference type="EMBL" id="KYG34163.1"/>
    </source>
</evidence>
<feature type="transmembrane region" description="Helical" evidence="4">
    <location>
        <begin position="20"/>
        <end position="41"/>
    </location>
</feature>
<dbReference type="Proteomes" id="UP000075806">
    <property type="component" value="Unassembled WGS sequence"/>
</dbReference>
<dbReference type="RefSeq" id="WP_061947662.1">
    <property type="nucleotide sequence ID" value="NZ_LTAO01000003.1"/>
</dbReference>
<dbReference type="AlphaFoldDB" id="A0A162F0D0"/>
<keyword evidence="7" id="KW-1185">Reference proteome</keyword>
<dbReference type="OrthoDB" id="2644435at2"/>
<dbReference type="PANTHER" id="PTHR43280:SF28">
    <property type="entry name" value="HTH-TYPE TRANSCRIPTIONAL ACTIVATOR RHAS"/>
    <property type="match status" value="1"/>
</dbReference>
<organism evidence="6 7">
    <name type="scientific">Alkalihalobacillus trypoxylicola</name>
    <dbReference type="NCBI Taxonomy" id="519424"/>
    <lineage>
        <taxon>Bacteria</taxon>
        <taxon>Bacillati</taxon>
        <taxon>Bacillota</taxon>
        <taxon>Bacilli</taxon>
        <taxon>Bacillales</taxon>
        <taxon>Bacillaceae</taxon>
        <taxon>Alkalihalobacillus</taxon>
    </lineage>
</organism>
<dbReference type="InterPro" id="IPR020449">
    <property type="entry name" value="Tscrpt_reg_AraC-type_HTH"/>
</dbReference>
<dbReference type="InterPro" id="IPR009057">
    <property type="entry name" value="Homeodomain-like_sf"/>
</dbReference>
<feature type="domain" description="HTH araC/xylS-type" evidence="5">
    <location>
        <begin position="651"/>
        <end position="749"/>
    </location>
</feature>
<dbReference type="SMART" id="SM00342">
    <property type="entry name" value="HTH_ARAC"/>
    <property type="match status" value="1"/>
</dbReference>
<dbReference type="PRINTS" id="PR00032">
    <property type="entry name" value="HTHARAC"/>
</dbReference>